<gene>
    <name evidence="1" type="ORF">LCGC14_2274860</name>
</gene>
<protein>
    <submittedName>
        <fullName evidence="1">Uncharacterized protein</fullName>
    </submittedName>
</protein>
<reference evidence="1" key="1">
    <citation type="journal article" date="2015" name="Nature">
        <title>Complex archaea that bridge the gap between prokaryotes and eukaryotes.</title>
        <authorList>
            <person name="Spang A."/>
            <person name="Saw J.H."/>
            <person name="Jorgensen S.L."/>
            <person name="Zaremba-Niedzwiedzka K."/>
            <person name="Martijn J."/>
            <person name="Lind A.E."/>
            <person name="van Eijk R."/>
            <person name="Schleper C."/>
            <person name="Guy L."/>
            <person name="Ettema T.J."/>
        </authorList>
    </citation>
    <scope>NUCLEOTIDE SEQUENCE</scope>
</reference>
<organism evidence="1">
    <name type="scientific">marine sediment metagenome</name>
    <dbReference type="NCBI Taxonomy" id="412755"/>
    <lineage>
        <taxon>unclassified sequences</taxon>
        <taxon>metagenomes</taxon>
        <taxon>ecological metagenomes</taxon>
    </lineage>
</organism>
<accession>A0A0F9DI39</accession>
<dbReference type="EMBL" id="LAZR01031523">
    <property type="protein sequence ID" value="KKL53496.1"/>
    <property type="molecule type" value="Genomic_DNA"/>
</dbReference>
<dbReference type="AlphaFoldDB" id="A0A0F9DI39"/>
<comment type="caution">
    <text evidence="1">The sequence shown here is derived from an EMBL/GenBank/DDBJ whole genome shotgun (WGS) entry which is preliminary data.</text>
</comment>
<proteinExistence type="predicted"/>
<evidence type="ECO:0000313" key="1">
    <source>
        <dbReference type="EMBL" id="KKL53496.1"/>
    </source>
</evidence>
<sequence length="139" mass="15022">MPQHYTFPQAPQASLNPTVAGIVAGGSIVSAIADYLGGAQGRRDREFGRKGLKSQFGSDIFNPAEILGKRKQSFIASAQPLARRANERLGLASGRAQEELISKFATQEGDFLFDLLIRKALEESRRDVGIASQFLGSRG</sequence>
<name>A0A0F9DI39_9ZZZZ</name>